<keyword evidence="2" id="KW-1185">Reference proteome</keyword>
<accession>A0AAD3XXE0</accession>
<reference evidence="1" key="1">
    <citation type="submission" date="2023-05" db="EMBL/GenBank/DDBJ databases">
        <title>Nepenthes gracilis genome sequencing.</title>
        <authorList>
            <person name="Fukushima K."/>
        </authorList>
    </citation>
    <scope>NUCLEOTIDE SEQUENCE</scope>
    <source>
        <strain evidence="1">SING2019-196</strain>
    </source>
</reference>
<sequence>MEECWPTVEVSYSRGIILRPKSGSFSAGFLAACKVSVGWSPLDFLMESVRDLASAAVVEGQALALCWRLIGDLLCQGQAPLLSVADAVWSLTSNHDGLQ</sequence>
<dbReference type="EMBL" id="BSYO01000023">
    <property type="protein sequence ID" value="GMH21237.1"/>
    <property type="molecule type" value="Genomic_DNA"/>
</dbReference>
<organism evidence="1 2">
    <name type="scientific">Nepenthes gracilis</name>
    <name type="common">Slender pitcher plant</name>
    <dbReference type="NCBI Taxonomy" id="150966"/>
    <lineage>
        <taxon>Eukaryota</taxon>
        <taxon>Viridiplantae</taxon>
        <taxon>Streptophyta</taxon>
        <taxon>Embryophyta</taxon>
        <taxon>Tracheophyta</taxon>
        <taxon>Spermatophyta</taxon>
        <taxon>Magnoliopsida</taxon>
        <taxon>eudicotyledons</taxon>
        <taxon>Gunneridae</taxon>
        <taxon>Pentapetalae</taxon>
        <taxon>Caryophyllales</taxon>
        <taxon>Nepenthaceae</taxon>
        <taxon>Nepenthes</taxon>
    </lineage>
</organism>
<gene>
    <name evidence="1" type="ORF">Nepgr_023079</name>
</gene>
<protein>
    <submittedName>
        <fullName evidence="1">Uncharacterized protein</fullName>
    </submittedName>
</protein>
<dbReference type="Proteomes" id="UP001279734">
    <property type="component" value="Unassembled WGS sequence"/>
</dbReference>
<evidence type="ECO:0000313" key="2">
    <source>
        <dbReference type="Proteomes" id="UP001279734"/>
    </source>
</evidence>
<comment type="caution">
    <text evidence="1">The sequence shown here is derived from an EMBL/GenBank/DDBJ whole genome shotgun (WGS) entry which is preliminary data.</text>
</comment>
<proteinExistence type="predicted"/>
<dbReference type="AlphaFoldDB" id="A0AAD3XXE0"/>
<evidence type="ECO:0000313" key="1">
    <source>
        <dbReference type="EMBL" id="GMH21237.1"/>
    </source>
</evidence>
<name>A0AAD3XXE0_NEPGR</name>